<proteinExistence type="predicted"/>
<dbReference type="Proteomes" id="UP000432015">
    <property type="component" value="Unassembled WGS sequence"/>
</dbReference>
<gene>
    <name evidence="2" type="ORF">GNZ18_30360</name>
</gene>
<reference evidence="2 3" key="1">
    <citation type="submission" date="2019-11" db="EMBL/GenBank/DDBJ databases">
        <authorList>
            <person name="Cao P."/>
        </authorList>
    </citation>
    <scope>NUCLEOTIDE SEQUENCE [LARGE SCALE GENOMIC DNA]</scope>
    <source>
        <strain evidence="2 3">NEAU-AAG5</strain>
    </source>
</reference>
<feature type="region of interest" description="Disordered" evidence="1">
    <location>
        <begin position="1"/>
        <end position="39"/>
    </location>
</feature>
<organism evidence="2 3">
    <name type="scientific">Actinomadura litoris</name>
    <dbReference type="NCBI Taxonomy" id="2678616"/>
    <lineage>
        <taxon>Bacteria</taxon>
        <taxon>Bacillati</taxon>
        <taxon>Actinomycetota</taxon>
        <taxon>Actinomycetes</taxon>
        <taxon>Streptosporangiales</taxon>
        <taxon>Thermomonosporaceae</taxon>
        <taxon>Actinomadura</taxon>
    </lineage>
</organism>
<feature type="compositionally biased region" description="Basic and acidic residues" evidence="1">
    <location>
        <begin position="1"/>
        <end position="14"/>
    </location>
</feature>
<keyword evidence="3" id="KW-1185">Reference proteome</keyword>
<accession>A0A7K1L8W4</accession>
<dbReference type="EMBL" id="WOFH01000012">
    <property type="protein sequence ID" value="MUN40877.1"/>
    <property type="molecule type" value="Genomic_DNA"/>
</dbReference>
<name>A0A7K1L8W4_9ACTN</name>
<dbReference type="AlphaFoldDB" id="A0A7K1L8W4"/>
<dbReference type="RefSeq" id="WP_156220041.1">
    <property type="nucleotide sequence ID" value="NZ_WOFH01000012.1"/>
</dbReference>
<evidence type="ECO:0000313" key="3">
    <source>
        <dbReference type="Proteomes" id="UP000432015"/>
    </source>
</evidence>
<comment type="caution">
    <text evidence="2">The sequence shown here is derived from an EMBL/GenBank/DDBJ whole genome shotgun (WGS) entry which is preliminary data.</text>
</comment>
<protein>
    <submittedName>
        <fullName evidence="2">Uncharacterized protein</fullName>
    </submittedName>
</protein>
<sequence length="101" mass="11526">MSDYPRREKPEGPPKVRTASTGRSAYEEDENDEEAKPKVRIPVVVQSGGELHHITGERIEYITVDEDTAQDWDDRVWRNGPIGGGESVFDRYRRRGNPASR</sequence>
<evidence type="ECO:0000313" key="2">
    <source>
        <dbReference type="EMBL" id="MUN40877.1"/>
    </source>
</evidence>
<evidence type="ECO:0000256" key="1">
    <source>
        <dbReference type="SAM" id="MobiDB-lite"/>
    </source>
</evidence>
<feature type="region of interest" description="Disordered" evidence="1">
    <location>
        <begin position="81"/>
        <end position="101"/>
    </location>
</feature>
<feature type="compositionally biased region" description="Basic residues" evidence="1">
    <location>
        <begin position="92"/>
        <end position="101"/>
    </location>
</feature>